<comment type="caution">
    <text evidence="15">The sequence shown here is derived from an EMBL/GenBank/DDBJ whole genome shotgun (WGS) entry which is preliminary data.</text>
</comment>
<evidence type="ECO:0000256" key="6">
    <source>
        <dbReference type="ARBA" id="ARBA00023004"/>
    </source>
</evidence>
<keyword evidence="6" id="KW-0408">Iron</keyword>
<dbReference type="EMBL" id="QRZA01000001">
    <property type="protein sequence ID" value="RGV36718.1"/>
    <property type="molecule type" value="Genomic_DNA"/>
</dbReference>
<evidence type="ECO:0000313" key="16">
    <source>
        <dbReference type="Proteomes" id="UP000283589"/>
    </source>
</evidence>
<proteinExistence type="inferred from homology"/>
<protein>
    <submittedName>
        <fullName evidence="15">SusC/RagA family TonB-linked outer membrane protein</fullName>
    </submittedName>
</protein>
<keyword evidence="4" id="KW-0406">Ion transport</keyword>
<dbReference type="InterPro" id="IPR008969">
    <property type="entry name" value="CarboxyPept-like_regulatory"/>
</dbReference>
<dbReference type="NCBIfam" id="TIGR04056">
    <property type="entry name" value="OMP_RagA_SusC"/>
    <property type="match status" value="1"/>
</dbReference>
<dbReference type="Proteomes" id="UP000283589">
    <property type="component" value="Unassembled WGS sequence"/>
</dbReference>
<evidence type="ECO:0000256" key="1">
    <source>
        <dbReference type="ARBA" id="ARBA00004571"/>
    </source>
</evidence>
<keyword evidence="5 10" id="KW-0812">Transmembrane</keyword>
<keyword evidence="8 10" id="KW-0472">Membrane</keyword>
<sequence>MKKNRNTCHLRGKVLSKSYRIMKLTFIMIMGFTLASFAEGRAQTERINFKIDRIPAEMVIQQLKELTHYRFLYNHEEIKQLPTKQIELKETTIEEVLQVFLAGSKLNYTIEDDVIIISPKLKKQPSQQVKAIRITGKVRDEQKQSLPGVTIQVKGTEFGAATDMNGTYTLSIPNNIGQNFTLVFSFVGMQTQEIAYTGKDTIDVVLRENVKAVDEVVVVGYGTTKQKDFTGSVSSVKTREIRDVPFISVDDALAGKASGVSVVKADGSPGGAVRIRIRGGASLLGTNDPLYVIDGIPTVVSDNYINGQSDITNPLEAANYGDDFNNSVEGAFSRGLNNLSGLNIADIESIDILKDASATAIYGSKAANGVVIITTKKGRKDTKPQLNLNYYIGFTNPIKEKVLNAEQYKSALKDAAQRFLTAREDAGKPMTGSQVEQAQRIINDPAFFGNADTDWLDLVLRTGTSQNVDVSVAGGGANSRYYTSLSYTGQDGTLIGTDFMRISGKISLDTDVSNYFRLYTNLNFGYTKNNITNGIYGQALTAPPTFSPYNEDGTYAALGDLNNDYRGYQNPLAVAAGTNRAKTYSFMGSVAGEVTFLKDFKFKSTVSINYNNYNQLNYVPSFVEVGGFYGREDSQGGMGTQAQSTVIDVFFENTLTYDKEFNENHRLNVLAGTSWEDHRKDYFSASGRGYPDDDYLNNLSSASIAANVKGSNPESRTSLLSFYVRANYVWKDRYLFTFTGRADASSKFAPDNQYGFFPSGAIAWRISEENFLNMVEWIDEIKVRASMGKTGTQSIGDHMWRTLYSPVSYGDKNALIPTQLGNDKIKWESTVQKDLGLDFSFMRGRLGGTFGYYHKVTDGTLLNMTPAPSSSYSTVVFNIAKIRNQGLEFDIHGDFIRKKDFRWTGNLNISRNVSKVLDINGGPFSDPNDRDAMNLGTSVVKEGEPLGLLYGRVATGIIKTQAQLEAAREEFSLWTIFDPYLNLGDIAYEYEDGFWKEDVIGHATPDFFGGYTNTINWNRFTLTALFTFSYGNDLIYQKDVSDSGMSSLANRGTRVLNHYSEDNTSSNRPRSMWATTYMLSSLNVYDASYLKLKTLSLSYNLPESICRKVRIKSASVYGTATNVFTITSYPGPDPEVSDDPTSVIGGGRDVSTYPTVKSYTFGIRINF</sequence>
<keyword evidence="3 10" id="KW-1134">Transmembrane beta strand</keyword>
<feature type="domain" description="TonB-dependent receptor-like beta-barrel" evidence="12">
    <location>
        <begin position="537"/>
        <end position="911"/>
    </location>
</feature>
<evidence type="ECO:0000256" key="7">
    <source>
        <dbReference type="ARBA" id="ARBA00023077"/>
    </source>
</evidence>
<organism evidence="15 16">
    <name type="scientific">Butyricimonas virosa</name>
    <dbReference type="NCBI Taxonomy" id="544645"/>
    <lineage>
        <taxon>Bacteria</taxon>
        <taxon>Pseudomonadati</taxon>
        <taxon>Bacteroidota</taxon>
        <taxon>Bacteroidia</taxon>
        <taxon>Bacteroidales</taxon>
        <taxon>Odoribacteraceae</taxon>
        <taxon>Butyricimonas</taxon>
    </lineage>
</organism>
<dbReference type="InterPro" id="IPR011662">
    <property type="entry name" value="Secretin/TonB_short_N"/>
</dbReference>
<dbReference type="GO" id="GO:0006826">
    <property type="term" value="P:iron ion transport"/>
    <property type="evidence" value="ECO:0007669"/>
    <property type="project" value="UniProtKB-KW"/>
</dbReference>
<evidence type="ECO:0000256" key="9">
    <source>
        <dbReference type="ARBA" id="ARBA00023237"/>
    </source>
</evidence>
<dbReference type="InterPro" id="IPR012910">
    <property type="entry name" value="Plug_dom"/>
</dbReference>
<evidence type="ECO:0000256" key="4">
    <source>
        <dbReference type="ARBA" id="ARBA00022496"/>
    </source>
</evidence>
<evidence type="ECO:0000259" key="12">
    <source>
        <dbReference type="Pfam" id="PF00593"/>
    </source>
</evidence>
<evidence type="ECO:0000259" key="14">
    <source>
        <dbReference type="Pfam" id="PF07715"/>
    </source>
</evidence>
<dbReference type="NCBIfam" id="TIGR04057">
    <property type="entry name" value="SusC_RagA_signa"/>
    <property type="match status" value="1"/>
</dbReference>
<keyword evidence="4" id="KW-0410">Iron transport</keyword>
<evidence type="ECO:0000256" key="11">
    <source>
        <dbReference type="RuleBase" id="RU003357"/>
    </source>
</evidence>
<dbReference type="Gene3D" id="3.55.50.30">
    <property type="match status" value="1"/>
</dbReference>
<keyword evidence="2 10" id="KW-0813">Transport</keyword>
<dbReference type="Pfam" id="PF07660">
    <property type="entry name" value="STN"/>
    <property type="match status" value="1"/>
</dbReference>
<dbReference type="InterPro" id="IPR039426">
    <property type="entry name" value="TonB-dep_rcpt-like"/>
</dbReference>
<dbReference type="Pfam" id="PF13715">
    <property type="entry name" value="CarbopepD_reg_2"/>
    <property type="match status" value="1"/>
</dbReference>
<comment type="subcellular location">
    <subcellularLocation>
        <location evidence="1 10">Cell outer membrane</location>
        <topology evidence="1 10">Multi-pass membrane protein</topology>
    </subcellularLocation>
</comment>
<keyword evidence="7 11" id="KW-0798">TonB box</keyword>
<evidence type="ECO:0000256" key="10">
    <source>
        <dbReference type="PROSITE-ProRule" id="PRU01360"/>
    </source>
</evidence>
<dbReference type="PROSITE" id="PS52016">
    <property type="entry name" value="TONB_DEPENDENT_REC_3"/>
    <property type="match status" value="1"/>
</dbReference>
<dbReference type="Pfam" id="PF00593">
    <property type="entry name" value="TonB_dep_Rec_b-barrel"/>
    <property type="match status" value="1"/>
</dbReference>
<dbReference type="GO" id="GO:0009279">
    <property type="term" value="C:cell outer membrane"/>
    <property type="evidence" value="ECO:0007669"/>
    <property type="project" value="UniProtKB-SubCell"/>
</dbReference>
<evidence type="ECO:0000256" key="3">
    <source>
        <dbReference type="ARBA" id="ARBA00022452"/>
    </source>
</evidence>
<evidence type="ECO:0000259" key="13">
    <source>
        <dbReference type="Pfam" id="PF07660"/>
    </source>
</evidence>
<name>A0A412X757_9BACT</name>
<dbReference type="Pfam" id="PF07715">
    <property type="entry name" value="Plug"/>
    <property type="match status" value="1"/>
</dbReference>
<evidence type="ECO:0000256" key="8">
    <source>
        <dbReference type="ARBA" id="ARBA00023136"/>
    </source>
</evidence>
<feature type="domain" description="TonB-dependent receptor plug" evidence="14">
    <location>
        <begin position="226"/>
        <end position="370"/>
    </location>
</feature>
<dbReference type="AlphaFoldDB" id="A0A412X757"/>
<dbReference type="InterPro" id="IPR000531">
    <property type="entry name" value="Beta-barrel_TonB"/>
</dbReference>
<evidence type="ECO:0000313" key="15">
    <source>
        <dbReference type="EMBL" id="RGV36718.1"/>
    </source>
</evidence>
<dbReference type="InterPro" id="IPR037066">
    <property type="entry name" value="Plug_dom_sf"/>
</dbReference>
<accession>A0A412X757</accession>
<dbReference type="Gene3D" id="2.170.130.10">
    <property type="entry name" value="TonB-dependent receptor, plug domain"/>
    <property type="match status" value="1"/>
</dbReference>
<comment type="similarity">
    <text evidence="10 11">Belongs to the TonB-dependent receptor family.</text>
</comment>
<dbReference type="SUPFAM" id="SSF49464">
    <property type="entry name" value="Carboxypeptidase regulatory domain-like"/>
    <property type="match status" value="1"/>
</dbReference>
<dbReference type="InterPro" id="IPR036942">
    <property type="entry name" value="Beta-barrel_TonB_sf"/>
</dbReference>
<dbReference type="InterPro" id="IPR023996">
    <property type="entry name" value="TonB-dep_OMP_SusC/RagA"/>
</dbReference>
<keyword evidence="9 10" id="KW-0998">Cell outer membrane</keyword>
<gene>
    <name evidence="15" type="ORF">DWW18_00535</name>
</gene>
<dbReference type="Gene3D" id="2.40.170.20">
    <property type="entry name" value="TonB-dependent receptor, beta-barrel domain"/>
    <property type="match status" value="1"/>
</dbReference>
<reference evidence="15 16" key="1">
    <citation type="submission" date="2018-08" db="EMBL/GenBank/DDBJ databases">
        <title>A genome reference for cultivated species of the human gut microbiota.</title>
        <authorList>
            <person name="Zou Y."/>
            <person name="Xue W."/>
            <person name="Luo G."/>
        </authorList>
    </citation>
    <scope>NUCLEOTIDE SEQUENCE [LARGE SCALE GENOMIC DNA]</scope>
    <source>
        <strain evidence="15 16">AF14-49</strain>
    </source>
</reference>
<dbReference type="InterPro" id="IPR023997">
    <property type="entry name" value="TonB-dep_OMP_SusC/RagA_CS"/>
</dbReference>
<dbReference type="SUPFAM" id="SSF56935">
    <property type="entry name" value="Porins"/>
    <property type="match status" value="1"/>
</dbReference>
<dbReference type="STRING" id="1121130.GCA_000519105_02311"/>
<evidence type="ECO:0000256" key="2">
    <source>
        <dbReference type="ARBA" id="ARBA00022448"/>
    </source>
</evidence>
<feature type="domain" description="Secretin/TonB short N-terminal" evidence="13">
    <location>
        <begin position="69"/>
        <end position="120"/>
    </location>
</feature>
<dbReference type="Gene3D" id="2.60.40.1120">
    <property type="entry name" value="Carboxypeptidase-like, regulatory domain"/>
    <property type="match status" value="1"/>
</dbReference>
<evidence type="ECO:0000256" key="5">
    <source>
        <dbReference type="ARBA" id="ARBA00022692"/>
    </source>
</evidence>